<reference evidence="3" key="1">
    <citation type="submission" date="2017-09" db="EMBL/GenBank/DDBJ databases">
        <title>Depth-based differentiation of microbial function through sediment-hosted aquifers and enrichment of novel symbionts in the deep terrestrial subsurface.</title>
        <authorList>
            <person name="Probst A.J."/>
            <person name="Ladd B."/>
            <person name="Jarett J.K."/>
            <person name="Geller-Mcgrath D.E."/>
            <person name="Sieber C.M.K."/>
            <person name="Emerson J.B."/>
            <person name="Anantharaman K."/>
            <person name="Thomas B.C."/>
            <person name="Malmstrom R."/>
            <person name="Stieglmeier M."/>
            <person name="Klingl A."/>
            <person name="Woyke T."/>
            <person name="Ryan C.M."/>
            <person name="Banfield J.F."/>
        </authorList>
    </citation>
    <scope>NUCLEOTIDE SEQUENCE [LARGE SCALE GENOMIC DNA]</scope>
</reference>
<evidence type="ECO:0000313" key="2">
    <source>
        <dbReference type="EMBL" id="PIR88414.1"/>
    </source>
</evidence>
<protein>
    <submittedName>
        <fullName evidence="2">Uncharacterized protein</fullName>
    </submittedName>
</protein>
<accession>A0A2H0UPV3</accession>
<comment type="caution">
    <text evidence="2">The sequence shown here is derived from an EMBL/GenBank/DDBJ whole genome shotgun (WGS) entry which is preliminary data.</text>
</comment>
<dbReference type="EMBL" id="PFBB01000025">
    <property type="protein sequence ID" value="PIR88414.1"/>
    <property type="molecule type" value="Genomic_DNA"/>
</dbReference>
<evidence type="ECO:0000256" key="1">
    <source>
        <dbReference type="SAM" id="MobiDB-lite"/>
    </source>
</evidence>
<feature type="compositionally biased region" description="Polar residues" evidence="1">
    <location>
        <begin position="32"/>
        <end position="41"/>
    </location>
</feature>
<feature type="region of interest" description="Disordered" evidence="1">
    <location>
        <begin position="19"/>
        <end position="63"/>
    </location>
</feature>
<proteinExistence type="predicted"/>
<sequence length="145" mass="15788">MLHTRMEYFFNKTSLRQTSPCGKNLRGGSRIQRGTSPQGINAQDFRTGATPRPPARRPSSHQQVDAGAALVEVADADAVTVRIDGTGADVDFLEQALAGGEVVADDRVDHDLLRRRLFVLAEKGLLFVPVLRGRVGVSVAKSFCW</sequence>
<gene>
    <name evidence="2" type="ORF">COU09_02460</name>
</gene>
<dbReference type="AlphaFoldDB" id="A0A2H0UPV3"/>
<name>A0A2H0UPV3_9BACT</name>
<evidence type="ECO:0000313" key="3">
    <source>
        <dbReference type="Proteomes" id="UP000229615"/>
    </source>
</evidence>
<dbReference type="Proteomes" id="UP000229615">
    <property type="component" value="Unassembled WGS sequence"/>
</dbReference>
<organism evidence="2 3">
    <name type="scientific">Candidatus Harrisonbacteria bacterium CG10_big_fil_rev_8_21_14_0_10_44_23</name>
    <dbReference type="NCBI Taxonomy" id="1974585"/>
    <lineage>
        <taxon>Bacteria</taxon>
        <taxon>Candidatus Harrisoniibacteriota</taxon>
    </lineage>
</organism>